<evidence type="ECO:0000313" key="3">
    <source>
        <dbReference type="Proteomes" id="UP000295132"/>
    </source>
</evidence>
<evidence type="ECO:0000313" key="1">
    <source>
        <dbReference type="EMBL" id="MDQ6598443.1"/>
    </source>
</evidence>
<sequence>MKCQRTYFLIDDLVFEVRKPEITVKQIQKTQIKIENEEYKLLRKHFDEHIFNIEKTPDGWLITERTN</sequence>
<dbReference type="EMBL" id="SMYO01000006">
    <property type="protein sequence ID" value="TDK60997.1"/>
    <property type="molecule type" value="Genomic_DNA"/>
</dbReference>
<evidence type="ECO:0000313" key="2">
    <source>
        <dbReference type="EMBL" id="TDK60997.1"/>
    </source>
</evidence>
<keyword evidence="4" id="KW-1185">Reference proteome</keyword>
<protein>
    <submittedName>
        <fullName evidence="2">Uncharacterized protein</fullName>
    </submittedName>
</protein>
<gene>
    <name evidence="2" type="ORF">E2K98_14930</name>
    <name evidence="1" type="ORF">RCG21_19135</name>
</gene>
<dbReference type="EMBL" id="JAVGVR010000001">
    <property type="protein sequence ID" value="MDQ6598443.1"/>
    <property type="molecule type" value="Genomic_DNA"/>
</dbReference>
<proteinExistence type="predicted"/>
<dbReference type="Proteomes" id="UP000295132">
    <property type="component" value="Unassembled WGS sequence"/>
</dbReference>
<reference evidence="1" key="2">
    <citation type="submission" date="2023-08" db="EMBL/GenBank/DDBJ databases">
        <title>Nitrogen cycling bacteria in agricultural field soils.</title>
        <authorList>
            <person name="Jang J."/>
        </authorList>
    </citation>
    <scope>NUCLEOTIDE SEQUENCE</scope>
    <source>
        <strain evidence="1">PS3-36</strain>
    </source>
</reference>
<dbReference type="RefSeq" id="WP_133335391.1">
    <property type="nucleotide sequence ID" value="NZ_JAVGVR010000001.1"/>
</dbReference>
<dbReference type="AlphaFoldDB" id="A0A4R5VQX2"/>
<organism evidence="2 3">
    <name type="scientific">Bacillus salipaludis</name>
    <dbReference type="NCBI Taxonomy" id="2547811"/>
    <lineage>
        <taxon>Bacteria</taxon>
        <taxon>Bacillati</taxon>
        <taxon>Bacillota</taxon>
        <taxon>Bacilli</taxon>
        <taxon>Bacillales</taxon>
        <taxon>Bacillaceae</taxon>
        <taxon>Bacillus</taxon>
    </lineage>
</organism>
<evidence type="ECO:0000313" key="4">
    <source>
        <dbReference type="Proteomes" id="UP001178888"/>
    </source>
</evidence>
<accession>A0A4R5VQX2</accession>
<dbReference type="Proteomes" id="UP001178888">
    <property type="component" value="Unassembled WGS sequence"/>
</dbReference>
<name>A0A4R5VQX2_9BACI</name>
<reference evidence="2 3" key="1">
    <citation type="submission" date="2019-03" db="EMBL/GenBank/DDBJ databases">
        <title>Bacillus niacini sp. nov. a Nicotinate-Metabolizing Mesophile Isolated from Soil.</title>
        <authorList>
            <person name="Zhang G."/>
        </authorList>
    </citation>
    <scope>NUCLEOTIDE SEQUENCE [LARGE SCALE GENOMIC DNA]</scope>
    <source>
        <strain evidence="2 3">WN066</strain>
    </source>
</reference>
<comment type="caution">
    <text evidence="2">The sequence shown here is derived from an EMBL/GenBank/DDBJ whole genome shotgun (WGS) entry which is preliminary data.</text>
</comment>